<protein>
    <recommendedName>
        <fullName evidence="2">Sel1 repeat family protein</fullName>
    </recommendedName>
</protein>
<dbReference type="InterPro" id="IPR019734">
    <property type="entry name" value="TPR_rpt"/>
</dbReference>
<dbReference type="SUPFAM" id="SSF81901">
    <property type="entry name" value="HCP-like"/>
    <property type="match status" value="1"/>
</dbReference>
<gene>
    <name evidence="1" type="ORF">Harvfovirus45_4</name>
</gene>
<sequence>MFKTLKDIKECLSKRIGTRDISNSEDRKDSIKSHILHLDPPERKELFDWLTAESADPCIKNIISVCYTYGICVERNLETALLFAKDAAILGNHYGCFYVALILELQGKNKTLLELAEITIFLKRAAEFGNDLAMLRLGRMCLAEGNLDKALVMFENSARCKNDDAMHKLGEIYWEEKNDFKQAEIWLLQAITAGNRSSVEYLADICFIREDYLKALPLLEKSTFWGNSRSQWLQGIIHHRLKNTDKAITIFKRGVFLQDQQSMNSLAELYVELKYPVPTDVIIDLLTKAATPISYMNLSKFYHTRSDKLNSQKYYLLANCAKYDNAEKENKLLKEKLAALTAELIYRPGSLEATAAEKNFNHLNSLLQHESVPPL</sequence>
<accession>A0A3G5A2Z8</accession>
<dbReference type="EMBL" id="MK072287">
    <property type="protein sequence ID" value="AYV81607.1"/>
    <property type="molecule type" value="Genomic_DNA"/>
</dbReference>
<dbReference type="SMART" id="SM00671">
    <property type="entry name" value="SEL1"/>
    <property type="match status" value="4"/>
</dbReference>
<dbReference type="Pfam" id="PF13181">
    <property type="entry name" value="TPR_8"/>
    <property type="match status" value="1"/>
</dbReference>
<dbReference type="InterPro" id="IPR006597">
    <property type="entry name" value="Sel1-like"/>
</dbReference>
<evidence type="ECO:0008006" key="2">
    <source>
        <dbReference type="Google" id="ProtNLM"/>
    </source>
</evidence>
<dbReference type="InterPro" id="IPR011990">
    <property type="entry name" value="TPR-like_helical_dom_sf"/>
</dbReference>
<reference evidence="1" key="1">
    <citation type="submission" date="2018-10" db="EMBL/GenBank/DDBJ databases">
        <title>Hidden diversity of soil giant viruses.</title>
        <authorList>
            <person name="Schulz F."/>
            <person name="Alteio L."/>
            <person name="Goudeau D."/>
            <person name="Ryan E.M."/>
            <person name="Malmstrom R.R."/>
            <person name="Blanchard J."/>
            <person name="Woyke T."/>
        </authorList>
    </citation>
    <scope>NUCLEOTIDE SEQUENCE</scope>
    <source>
        <strain evidence="1">HAV1</strain>
    </source>
</reference>
<dbReference type="PANTHER" id="PTHR11102">
    <property type="entry name" value="SEL-1-LIKE PROTEIN"/>
    <property type="match status" value="1"/>
</dbReference>
<organism evidence="1">
    <name type="scientific">Harvfovirus sp</name>
    <dbReference type="NCBI Taxonomy" id="2487768"/>
    <lineage>
        <taxon>Viruses</taxon>
        <taxon>Varidnaviria</taxon>
        <taxon>Bamfordvirae</taxon>
        <taxon>Nucleocytoviricota</taxon>
        <taxon>Megaviricetes</taxon>
        <taxon>Imitervirales</taxon>
        <taxon>Mimiviridae</taxon>
        <taxon>Klosneuvirinae</taxon>
    </lineage>
</organism>
<name>A0A3G5A2Z8_9VIRU</name>
<dbReference type="Gene3D" id="1.25.40.10">
    <property type="entry name" value="Tetratricopeptide repeat domain"/>
    <property type="match status" value="1"/>
</dbReference>
<proteinExistence type="predicted"/>
<dbReference type="PANTHER" id="PTHR11102:SF160">
    <property type="entry name" value="ERAD-ASSOCIATED E3 UBIQUITIN-PROTEIN LIGASE COMPONENT HRD3"/>
    <property type="match status" value="1"/>
</dbReference>
<dbReference type="InterPro" id="IPR050767">
    <property type="entry name" value="Sel1_AlgK"/>
</dbReference>
<evidence type="ECO:0000313" key="1">
    <source>
        <dbReference type="EMBL" id="AYV81607.1"/>
    </source>
</evidence>